<name>A0A8T0A275_9BILA</name>
<gene>
    <name evidence="3" type="ORF">Mgra_00001172</name>
</gene>
<dbReference type="GO" id="GO:0008430">
    <property type="term" value="F:selenium binding"/>
    <property type="evidence" value="ECO:0007669"/>
    <property type="project" value="InterPro"/>
</dbReference>
<accession>A0A8T0A275</accession>
<dbReference type="EMBL" id="JABEBT010000005">
    <property type="protein sequence ID" value="KAF7639495.1"/>
    <property type="molecule type" value="Genomic_DNA"/>
</dbReference>
<organism evidence="3 4">
    <name type="scientific">Meloidogyne graminicola</name>
    <dbReference type="NCBI Taxonomy" id="189291"/>
    <lineage>
        <taxon>Eukaryota</taxon>
        <taxon>Metazoa</taxon>
        <taxon>Ecdysozoa</taxon>
        <taxon>Nematoda</taxon>
        <taxon>Chromadorea</taxon>
        <taxon>Rhabditida</taxon>
        <taxon>Tylenchina</taxon>
        <taxon>Tylenchomorpha</taxon>
        <taxon>Tylenchoidea</taxon>
        <taxon>Meloidogynidae</taxon>
        <taxon>Meloidogyninae</taxon>
        <taxon>Meloidogyne</taxon>
    </lineage>
</organism>
<protein>
    <recommendedName>
        <fullName evidence="5">Methanethiol oxidase</fullName>
    </recommendedName>
</protein>
<dbReference type="OrthoDB" id="10252446at2759"/>
<evidence type="ECO:0008006" key="5">
    <source>
        <dbReference type="Google" id="ProtNLM"/>
    </source>
</evidence>
<proteinExistence type="inferred from homology"/>
<dbReference type="AlphaFoldDB" id="A0A8T0A275"/>
<keyword evidence="4" id="KW-1185">Reference proteome</keyword>
<comment type="similarity">
    <text evidence="1">Belongs to the selenium-binding protein family.</text>
</comment>
<sequence length="480" mass="54118">MSNEQHDCCSGGPGYKSPLDAFKNGPREKLIFVTCPNVDKNKHDMLATVCVDPESEDYCKIIGKVEVPNTGDEVHHTGWNICSSCHGDVERKRSHLILPCLNSSRIYVIDVTKDPKKPEITKIIEPAALYGLGISFPHTAHCLADGTIMISTLGDENDSPKGDFLLVNSENFTPISRWIPNDQSQLPFNYDYWYQPRRGLMISTEWGSPKSIKQGFIPDNVKKEDYGHSVHVWDWEKHNLIQTIELQEPEGNIPLEVRFLHEPSRANAFVGTALGSAIFHFWRDEQGPGPMEHAMVVSIPPKRVENWALEWMPALITDILISMDDRFLYISCWLHGDIRQYDISNPANPKLVGQCFIGGSIHKQSGVKVLEDKELDSQPEPLVVKGKIVQGGPQMLQLSLDGRRLYVTNSLYSVWDKQFYPKLLSEGSTMLQLDVDVGGGIRVNPEFRIDFDKSELLSNGPYLAHEMRYPGGDCTSDIWI</sequence>
<dbReference type="Pfam" id="PF05694">
    <property type="entry name" value="SBP56"/>
    <property type="match status" value="1"/>
</dbReference>
<evidence type="ECO:0000313" key="4">
    <source>
        <dbReference type="Proteomes" id="UP000605970"/>
    </source>
</evidence>
<evidence type="ECO:0000256" key="2">
    <source>
        <dbReference type="ARBA" id="ARBA00023266"/>
    </source>
</evidence>
<evidence type="ECO:0000313" key="3">
    <source>
        <dbReference type="EMBL" id="KAF7639495.1"/>
    </source>
</evidence>
<dbReference type="PANTHER" id="PTHR23300">
    <property type="entry name" value="METHANETHIOL OXIDASE"/>
    <property type="match status" value="1"/>
</dbReference>
<dbReference type="PANTHER" id="PTHR23300:SF0">
    <property type="entry name" value="METHANETHIOL OXIDASE"/>
    <property type="match status" value="1"/>
</dbReference>
<comment type="caution">
    <text evidence="3">The sequence shown here is derived from an EMBL/GenBank/DDBJ whole genome shotgun (WGS) entry which is preliminary data.</text>
</comment>
<evidence type="ECO:0000256" key="1">
    <source>
        <dbReference type="ARBA" id="ARBA00005606"/>
    </source>
</evidence>
<dbReference type="SUPFAM" id="SSF101908">
    <property type="entry name" value="Putative isomerase YbhE"/>
    <property type="match status" value="1"/>
</dbReference>
<dbReference type="Proteomes" id="UP000605970">
    <property type="component" value="Unassembled WGS sequence"/>
</dbReference>
<keyword evidence="2" id="KW-0711">Selenium</keyword>
<dbReference type="InterPro" id="IPR008826">
    <property type="entry name" value="Se-bd"/>
</dbReference>
<reference evidence="3" key="1">
    <citation type="journal article" date="2020" name="Ecol. Evol.">
        <title>Genome structure and content of the rice root-knot nematode (Meloidogyne graminicola).</title>
        <authorList>
            <person name="Phan N.T."/>
            <person name="Danchin E.G.J."/>
            <person name="Klopp C."/>
            <person name="Perfus-Barbeoch L."/>
            <person name="Kozlowski D.K."/>
            <person name="Koutsovoulos G.D."/>
            <person name="Lopez-Roques C."/>
            <person name="Bouchez O."/>
            <person name="Zahm M."/>
            <person name="Besnard G."/>
            <person name="Bellafiore S."/>
        </authorList>
    </citation>
    <scope>NUCLEOTIDE SEQUENCE</scope>
    <source>
        <strain evidence="3">VN-18</strain>
    </source>
</reference>